<evidence type="ECO:0000313" key="2">
    <source>
        <dbReference type="Proteomes" id="UP001356080"/>
    </source>
</evidence>
<protein>
    <submittedName>
        <fullName evidence="1">Uncharacterized protein</fullName>
    </submittedName>
</protein>
<dbReference type="Proteomes" id="UP001356080">
    <property type="component" value="Unassembled WGS sequence"/>
</dbReference>
<dbReference type="EMBL" id="JAZHPM010000019">
    <property type="protein sequence ID" value="MEF2292643.1"/>
    <property type="molecule type" value="Genomic_DNA"/>
</dbReference>
<keyword evidence="2" id="KW-1185">Reference proteome</keyword>
<dbReference type="RefSeq" id="WP_257790356.1">
    <property type="nucleotide sequence ID" value="NZ_CP018622.1"/>
</dbReference>
<reference evidence="1 2" key="1">
    <citation type="submission" date="2024-01" db="EMBL/GenBank/DDBJ databases">
        <title>Survival strategy associated with biotechnological potential of Virgibacillus dokdonensis T4.6 isolated from salt-fermented shrimp paste.</title>
        <authorList>
            <person name="Doan T.V."/>
            <person name="Quach N.T."/>
            <person name="Phi Q.-T."/>
        </authorList>
    </citation>
    <scope>NUCLEOTIDE SEQUENCE [LARGE SCALE GENOMIC DNA]</scope>
    <source>
        <strain evidence="1 2">T4.6</strain>
    </source>
</reference>
<gene>
    <name evidence="1" type="ORF">V2W34_11580</name>
</gene>
<accession>A0ABU7VG67</accession>
<name>A0ABU7VG67_9BACI</name>
<organism evidence="1 2">
    <name type="scientific">Virgibacillus dokdonensis</name>
    <dbReference type="NCBI Taxonomy" id="302167"/>
    <lineage>
        <taxon>Bacteria</taxon>
        <taxon>Bacillati</taxon>
        <taxon>Bacillota</taxon>
        <taxon>Bacilli</taxon>
        <taxon>Bacillales</taxon>
        <taxon>Bacillaceae</taxon>
        <taxon>Virgibacillus</taxon>
    </lineage>
</organism>
<comment type="caution">
    <text evidence="1">The sequence shown here is derived from an EMBL/GenBank/DDBJ whole genome shotgun (WGS) entry which is preliminary data.</text>
</comment>
<evidence type="ECO:0000313" key="1">
    <source>
        <dbReference type="EMBL" id="MEF2292643.1"/>
    </source>
</evidence>
<proteinExistence type="predicted"/>
<sequence length="44" mass="5315">MEKKKVRGMKRKCNMMIRRMEVHTLAFPWLLADEIAGCRKLYQC</sequence>